<evidence type="ECO:0000256" key="1">
    <source>
        <dbReference type="ARBA" id="ARBA00022679"/>
    </source>
</evidence>
<organism evidence="7 8">
    <name type="scientific">Gimesia panareensis</name>
    <dbReference type="NCBI Taxonomy" id="2527978"/>
    <lineage>
        <taxon>Bacteria</taxon>
        <taxon>Pseudomonadati</taxon>
        <taxon>Planctomycetota</taxon>
        <taxon>Planctomycetia</taxon>
        <taxon>Planctomycetales</taxon>
        <taxon>Planctomycetaceae</taxon>
        <taxon>Gimesia</taxon>
    </lineage>
</organism>
<proteinExistence type="predicted"/>
<dbReference type="PROSITE" id="PS50011">
    <property type="entry name" value="PROTEIN_KINASE_DOM"/>
    <property type="match status" value="1"/>
</dbReference>
<dbReference type="GO" id="GO:0004674">
    <property type="term" value="F:protein serine/threonine kinase activity"/>
    <property type="evidence" value="ECO:0007669"/>
    <property type="project" value="UniProtKB-EC"/>
</dbReference>
<evidence type="ECO:0000313" key="8">
    <source>
        <dbReference type="Proteomes" id="UP000315647"/>
    </source>
</evidence>
<dbReference type="Pfam" id="PF00069">
    <property type="entry name" value="Pkinase"/>
    <property type="match status" value="1"/>
</dbReference>
<dbReference type="InterPro" id="IPR049052">
    <property type="entry name" value="nSTAND1"/>
</dbReference>
<dbReference type="Pfam" id="PF20703">
    <property type="entry name" value="nSTAND1"/>
    <property type="match status" value="1"/>
</dbReference>
<dbReference type="InterPro" id="IPR005532">
    <property type="entry name" value="SUMF_dom"/>
</dbReference>
<dbReference type="PANTHER" id="PTHR43289">
    <property type="entry name" value="MITOGEN-ACTIVATED PROTEIN KINASE KINASE KINASE 20-RELATED"/>
    <property type="match status" value="1"/>
</dbReference>
<gene>
    <name evidence="7" type="primary">pknB_5</name>
    <name evidence="7" type="ORF">Enr10x_29340</name>
</gene>
<dbReference type="Gene3D" id="3.40.50.300">
    <property type="entry name" value="P-loop containing nucleotide triphosphate hydrolases"/>
    <property type="match status" value="1"/>
</dbReference>
<dbReference type="PROSITE" id="PS00107">
    <property type="entry name" value="PROTEIN_KINASE_ATP"/>
    <property type="match status" value="1"/>
</dbReference>
<dbReference type="Gene3D" id="3.90.1580.10">
    <property type="entry name" value="paralog of FGE (formylglycine-generating enzyme)"/>
    <property type="match status" value="1"/>
</dbReference>
<dbReference type="CDD" id="cd14014">
    <property type="entry name" value="STKc_PknB_like"/>
    <property type="match status" value="1"/>
</dbReference>
<keyword evidence="8" id="KW-1185">Reference proteome</keyword>
<dbReference type="SUPFAM" id="SSF56436">
    <property type="entry name" value="C-type lectin-like"/>
    <property type="match status" value="1"/>
</dbReference>
<evidence type="ECO:0000313" key="7">
    <source>
        <dbReference type="EMBL" id="QDT27616.1"/>
    </source>
</evidence>
<dbReference type="EMBL" id="CP037421">
    <property type="protein sequence ID" value="QDT27616.1"/>
    <property type="molecule type" value="Genomic_DNA"/>
</dbReference>
<sequence length="1344" mass="150379">MSHNDPDGATQNYSGDQNESDADFSCDFFDEESPAYPERIGRYRIEKILGKGGFGLVYLAHDEQLDRPVAIKVPHARLISRSQDVELYLSEARTVANLDHPHIVPVHDVGSTNEIPCYIVSKYIEGTDLSEKIKQQRLKFSESAELIAIMAEALHYAHKQGFVHRDVKPGNILVGTDGKPYIVDFGLALSEKNIGKGAKYAGTPAYMSPEQARGEGHRVDGRSDIYSLGAVFYKLLTGRPTIAWEKDTDILKKIVSMEPKPPRQVDDTIPRELERICLKALAKRACERYTTALDMAEDLRVCLADMATQLSWNSKSPGDSHSGSDSKQSHVDSGTVDSAMQPIQIVPKGLRSFDEHDADFFLELLPGPKDREGIPDNLRFWKTRIEETDSDKTFSVGLIYGPSGCGKSSLVKAGLLPLLSEDVISLHIDSTQDETESRLLNGLRKRCPALTNDLDLKETLATLRRGTGVSTGKKYLIVLDQFEQWLHAKRDQTDTELVQALRQCDGVRVQCIVIVRDDFWMAATRFMRELEIRLLEGQNSAAVDLFPSRHAEKVLAAFGRAFGVLPADASRTTKEQRNFLKQSVAGLSENGKVVCVRLALFAQMMKGKSWTPGTLKEVGGTTGVGVTFLEETFGSSLAPPEHRFHQRAARAVLKCLLPESGTDIKGEMKSYSELLDASGYVHHPKDFNALIRILDDEIRLITPTEPEGANDDSVARSHVGVDQRYYQLTHDYLVPSLRDWLTLKQKETFRGRAELRLSERAALWTASPENRHLPSSWEHLRIRLLTSRKYWTEPERKMMAQAAQVHSIRWLTTIAVLVGAGFLAASYNSSQNAILVAHKQENNRKQAELLVDAVLAAPARAVPYAIRNLEPIREHAVPILQNQFEDEAVERTERLRAAVALAEFGQVDEGFLVTSIAEAEPEECANIVAALQHIRETALHSLQERAAEAELKRDWRYRARLAIVSLLLGDGSIARDMFRLRPDPIQRTFLIETISTWHGDVLPCFNLPLAESDADYRSGICLGAGSIPATALTTDERKALYPLVADWYAKQPDTATHSSAGWALRQWNQPLPDLSQTDKPVEGRNWYLNSLGLTMLKLPPGSFTRRVRGSGSDDSARMEMGQLQTVNLTRPFWISDREISRIQFQEFMDDPDYADANKPQNWKGASPARSPSQDHPVQGVCWNDSILFCNWLSRKEGLKPAYLVSGELDPDSNGYRLPFEAEWEFACRAGTETSFASGNNDLFLSRYAVYESNSTAICGSKLPNGWGVFDSHGNVYEWCQDWFGIYGSERSVNNPRGLPRGEQRVLRGSAFDYESKFARSDSRASNLPVYRSYTIGFRVARTLP</sequence>
<dbReference type="GO" id="GO:0005524">
    <property type="term" value="F:ATP binding"/>
    <property type="evidence" value="ECO:0007669"/>
    <property type="project" value="UniProtKB-UniRule"/>
</dbReference>
<dbReference type="SUPFAM" id="SSF56112">
    <property type="entry name" value="Protein kinase-like (PK-like)"/>
    <property type="match status" value="1"/>
</dbReference>
<feature type="compositionally biased region" description="Polar residues" evidence="5">
    <location>
        <begin position="7"/>
        <end position="17"/>
    </location>
</feature>
<dbReference type="InterPro" id="IPR008271">
    <property type="entry name" value="Ser/Thr_kinase_AS"/>
</dbReference>
<reference evidence="7 8" key="1">
    <citation type="submission" date="2019-03" db="EMBL/GenBank/DDBJ databases">
        <title>Deep-cultivation of Planctomycetes and their phenomic and genomic characterization uncovers novel biology.</title>
        <authorList>
            <person name="Wiegand S."/>
            <person name="Jogler M."/>
            <person name="Boedeker C."/>
            <person name="Pinto D."/>
            <person name="Vollmers J."/>
            <person name="Rivas-Marin E."/>
            <person name="Kohn T."/>
            <person name="Peeters S.H."/>
            <person name="Heuer A."/>
            <person name="Rast P."/>
            <person name="Oberbeckmann S."/>
            <person name="Bunk B."/>
            <person name="Jeske O."/>
            <person name="Meyerdierks A."/>
            <person name="Storesund J.E."/>
            <person name="Kallscheuer N."/>
            <person name="Luecker S."/>
            <person name="Lage O.M."/>
            <person name="Pohl T."/>
            <person name="Merkel B.J."/>
            <person name="Hornburger P."/>
            <person name="Mueller R.-W."/>
            <person name="Bruemmer F."/>
            <person name="Labrenz M."/>
            <person name="Spormann A.M."/>
            <person name="Op den Camp H."/>
            <person name="Overmann J."/>
            <person name="Amann R."/>
            <person name="Jetten M.S.M."/>
            <person name="Mascher T."/>
            <person name="Medema M.H."/>
            <person name="Devos D.P."/>
            <person name="Kaster A.-K."/>
            <person name="Ovreas L."/>
            <person name="Rohde M."/>
            <person name="Galperin M.Y."/>
            <person name="Jogler C."/>
        </authorList>
    </citation>
    <scope>NUCLEOTIDE SEQUENCE [LARGE SCALE GENOMIC DNA]</scope>
    <source>
        <strain evidence="7 8">Enr10</strain>
    </source>
</reference>
<keyword evidence="4" id="KW-0067">ATP-binding</keyword>
<keyword evidence="2" id="KW-0547">Nucleotide-binding</keyword>
<dbReference type="Gene3D" id="1.10.510.10">
    <property type="entry name" value="Transferase(Phosphotransferase) domain 1"/>
    <property type="match status" value="1"/>
</dbReference>
<dbReference type="InterPro" id="IPR017441">
    <property type="entry name" value="Protein_kinase_ATP_BS"/>
</dbReference>
<dbReference type="PROSITE" id="PS00108">
    <property type="entry name" value="PROTEIN_KINASE_ST"/>
    <property type="match status" value="1"/>
</dbReference>
<evidence type="ECO:0000256" key="2">
    <source>
        <dbReference type="ARBA" id="ARBA00022741"/>
    </source>
</evidence>
<dbReference type="InterPro" id="IPR000719">
    <property type="entry name" value="Prot_kinase_dom"/>
</dbReference>
<protein>
    <submittedName>
        <fullName evidence="7">Serine/threonine-protein kinase PknB</fullName>
        <ecNumber evidence="7">2.7.11.1</ecNumber>
    </submittedName>
</protein>
<evidence type="ECO:0000256" key="4">
    <source>
        <dbReference type="ARBA" id="ARBA00022840"/>
    </source>
</evidence>
<feature type="region of interest" description="Disordered" evidence="5">
    <location>
        <begin position="313"/>
        <end position="338"/>
    </location>
</feature>
<accession>A0A517Q7M5</accession>
<evidence type="ECO:0000256" key="3">
    <source>
        <dbReference type="ARBA" id="ARBA00022777"/>
    </source>
</evidence>
<keyword evidence="3 7" id="KW-0418">Kinase</keyword>
<dbReference type="RefSeq" id="WP_197996477.1">
    <property type="nucleotide sequence ID" value="NZ_CP036277.1"/>
</dbReference>
<accession>A0A518A4D3</accession>
<dbReference type="Pfam" id="PF03781">
    <property type="entry name" value="FGE-sulfatase"/>
    <property type="match status" value="1"/>
</dbReference>
<dbReference type="Gene3D" id="3.30.200.20">
    <property type="entry name" value="Phosphorylase Kinase, domain 1"/>
    <property type="match status" value="1"/>
</dbReference>
<dbReference type="InterPro" id="IPR027417">
    <property type="entry name" value="P-loop_NTPase"/>
</dbReference>
<feature type="region of interest" description="Disordered" evidence="5">
    <location>
        <begin position="1156"/>
        <end position="1176"/>
    </location>
</feature>
<name>A0A517Q7M5_9PLAN</name>
<dbReference type="Proteomes" id="UP000315647">
    <property type="component" value="Chromosome"/>
</dbReference>
<dbReference type="PANTHER" id="PTHR43289:SF6">
    <property type="entry name" value="SERINE_THREONINE-PROTEIN KINASE NEKL-3"/>
    <property type="match status" value="1"/>
</dbReference>
<dbReference type="EC" id="2.7.11.1" evidence="7"/>
<evidence type="ECO:0000259" key="6">
    <source>
        <dbReference type="PROSITE" id="PS50011"/>
    </source>
</evidence>
<feature type="region of interest" description="Disordered" evidence="5">
    <location>
        <begin position="1"/>
        <end position="26"/>
    </location>
</feature>
<dbReference type="InterPro" id="IPR042095">
    <property type="entry name" value="SUMF_sf"/>
</dbReference>
<evidence type="ECO:0000256" key="5">
    <source>
        <dbReference type="SAM" id="MobiDB-lite"/>
    </source>
</evidence>
<feature type="domain" description="Protein kinase" evidence="6">
    <location>
        <begin position="43"/>
        <end position="301"/>
    </location>
</feature>
<dbReference type="InterPro" id="IPR016187">
    <property type="entry name" value="CTDL_fold"/>
</dbReference>
<dbReference type="SUPFAM" id="SSF52540">
    <property type="entry name" value="P-loop containing nucleoside triphosphate hydrolases"/>
    <property type="match status" value="1"/>
</dbReference>
<dbReference type="InterPro" id="IPR011009">
    <property type="entry name" value="Kinase-like_dom_sf"/>
</dbReference>
<keyword evidence="1 7" id="KW-0808">Transferase</keyword>
<dbReference type="SMART" id="SM00220">
    <property type="entry name" value="S_TKc"/>
    <property type="match status" value="1"/>
</dbReference>